<dbReference type="EMBL" id="JACEFF010000086">
    <property type="protein sequence ID" value="KAH9644405.1"/>
    <property type="molecule type" value="Genomic_DNA"/>
</dbReference>
<feature type="transmembrane region" description="Helical" evidence="1">
    <location>
        <begin position="44"/>
        <end position="61"/>
    </location>
</feature>
<keyword evidence="1" id="KW-0472">Membrane</keyword>
<dbReference type="Proteomes" id="UP000814243">
    <property type="component" value="Unassembled WGS sequence"/>
</dbReference>
<organism evidence="2 3">
    <name type="scientific">Spodoptera exigua</name>
    <name type="common">Beet armyworm</name>
    <name type="synonym">Noctua fulgens</name>
    <dbReference type="NCBI Taxonomy" id="7107"/>
    <lineage>
        <taxon>Eukaryota</taxon>
        <taxon>Metazoa</taxon>
        <taxon>Ecdysozoa</taxon>
        <taxon>Arthropoda</taxon>
        <taxon>Hexapoda</taxon>
        <taxon>Insecta</taxon>
        <taxon>Pterygota</taxon>
        <taxon>Neoptera</taxon>
        <taxon>Endopterygota</taxon>
        <taxon>Lepidoptera</taxon>
        <taxon>Glossata</taxon>
        <taxon>Ditrysia</taxon>
        <taxon>Noctuoidea</taxon>
        <taxon>Noctuidae</taxon>
        <taxon>Amphipyrinae</taxon>
        <taxon>Spodoptera</taxon>
    </lineage>
</organism>
<reference evidence="2" key="1">
    <citation type="journal article" date="2021" name="G3 (Bethesda)">
        <title>Genome and transcriptome analysis of the beet armyworm Spodoptera exigua reveals targets for pest control. .</title>
        <authorList>
            <person name="Simon S."/>
            <person name="Breeschoten T."/>
            <person name="Jansen H.J."/>
            <person name="Dirks R.P."/>
            <person name="Schranz M.E."/>
            <person name="Ros V.I.D."/>
        </authorList>
    </citation>
    <scope>NUCLEOTIDE SEQUENCE</scope>
    <source>
        <strain evidence="2">TB_SE_WUR_2020</strain>
    </source>
</reference>
<accession>A0A922SNN8</accession>
<evidence type="ECO:0000313" key="2">
    <source>
        <dbReference type="EMBL" id="KAH9644405.1"/>
    </source>
</evidence>
<evidence type="ECO:0000256" key="1">
    <source>
        <dbReference type="SAM" id="Phobius"/>
    </source>
</evidence>
<comment type="caution">
    <text evidence="2">The sequence shown here is derived from an EMBL/GenBank/DDBJ whole genome shotgun (WGS) entry which is preliminary data.</text>
</comment>
<keyword evidence="1" id="KW-0812">Transmembrane</keyword>
<gene>
    <name evidence="2" type="ORF">HF086_006433</name>
</gene>
<keyword evidence="1" id="KW-1133">Transmembrane helix</keyword>
<dbReference type="AlphaFoldDB" id="A0A922SNN8"/>
<sequence>MLKTSYQALVLYHVSEFVCRVLMRYRVSLEILKKGLMTNDFWRPVLSFVFVYFWIVKSLFLENYLNVCCEQFYILLDKVEDTCAFIMSSECSDADKRLCKNIRRLYRSTFSKMSACGMFYVDATFPFKIISLISTYNIVLIQFAFLY</sequence>
<evidence type="ECO:0000313" key="3">
    <source>
        <dbReference type="Proteomes" id="UP000814243"/>
    </source>
</evidence>
<proteinExistence type="predicted"/>
<name>A0A922SNN8_SPOEX</name>
<protein>
    <submittedName>
        <fullName evidence="2">Uncharacterized protein</fullName>
    </submittedName>
</protein>